<dbReference type="PANTHER" id="PTHR10671:SF35">
    <property type="entry name" value="GERM CELL-SPECIFIC GENE 1-LIKE PROTEIN"/>
    <property type="match status" value="1"/>
</dbReference>
<dbReference type="Gene3D" id="1.20.140.150">
    <property type="match status" value="1"/>
</dbReference>
<comment type="subcellular location">
    <subcellularLocation>
        <location evidence="1">Cell membrane</location>
        <topology evidence="1">Multi-pass membrane protein</topology>
    </subcellularLocation>
    <subcellularLocation>
        <location evidence="8">Synapse</location>
    </subcellularLocation>
</comment>
<dbReference type="Proteomes" id="UP000515152">
    <property type="component" value="Chromosome 24"/>
</dbReference>
<keyword evidence="7 11" id="KW-0472">Membrane</keyword>
<dbReference type="KEGG" id="char:105900250"/>
<dbReference type="GeneID" id="105900250"/>
<keyword evidence="6" id="KW-0770">Synapse</keyword>
<dbReference type="Pfam" id="PF07803">
    <property type="entry name" value="GSG-1"/>
    <property type="match status" value="1"/>
</dbReference>
<sequence length="323" mass="36627">MDGCELIDATRLFGGKMMSKKTTRRIRALASIFLCIAALFLSVTALLTSHWCIGTQRVPKPSCSKQRQHNCIDHHGVNETDSTKVVYSWETGDDRFLFRYFHTGIWYSCEEDIHVEGEERCRSFIDLAPASSRDVLWLSVISEVLYISFLLVGFSLMCAELFHSSDVIDGLKLNAFAAIFTVLSGLLGMVAHMMYTQVFQVTANHGPREWRPYTWDYGWSFGMAWGSFTCCMGASVTTLNSYTKTVIEFRNRRKTFGQGHRKKQAFLDDQGISDLRNRPLPSVSESVDEKAETECNGVETHQPSPQPSQKSDMQTQTMEEDQC</sequence>
<dbReference type="GO" id="GO:0023051">
    <property type="term" value="P:regulation of signaling"/>
    <property type="evidence" value="ECO:0007669"/>
    <property type="project" value="UniProtKB-ARBA"/>
</dbReference>
<dbReference type="PANTHER" id="PTHR10671">
    <property type="entry name" value="EPITHELIAL MEMBRANE PROTEIN-RELATED"/>
    <property type="match status" value="1"/>
</dbReference>
<dbReference type="InterPro" id="IPR012478">
    <property type="entry name" value="GSG-1"/>
</dbReference>
<evidence type="ECO:0000256" key="1">
    <source>
        <dbReference type="ARBA" id="ARBA00004651"/>
    </source>
</evidence>
<dbReference type="GO" id="GO:0051049">
    <property type="term" value="P:regulation of transport"/>
    <property type="evidence" value="ECO:0007669"/>
    <property type="project" value="UniProtKB-ARBA"/>
</dbReference>
<evidence type="ECO:0000256" key="3">
    <source>
        <dbReference type="ARBA" id="ARBA00022475"/>
    </source>
</evidence>
<keyword evidence="3" id="KW-1003">Cell membrane</keyword>
<name>A0A6P3VW91_CLUHA</name>
<organism evidence="12 13">
    <name type="scientific">Clupea harengus</name>
    <name type="common">Atlantic herring</name>
    <dbReference type="NCBI Taxonomy" id="7950"/>
    <lineage>
        <taxon>Eukaryota</taxon>
        <taxon>Metazoa</taxon>
        <taxon>Chordata</taxon>
        <taxon>Craniata</taxon>
        <taxon>Vertebrata</taxon>
        <taxon>Euteleostomi</taxon>
        <taxon>Actinopterygii</taxon>
        <taxon>Neopterygii</taxon>
        <taxon>Teleostei</taxon>
        <taxon>Clupei</taxon>
        <taxon>Clupeiformes</taxon>
        <taxon>Clupeoidei</taxon>
        <taxon>Clupeidae</taxon>
        <taxon>Clupea</taxon>
    </lineage>
</organism>
<dbReference type="OrthoDB" id="8655982at2759"/>
<evidence type="ECO:0000256" key="2">
    <source>
        <dbReference type="ARBA" id="ARBA00007425"/>
    </source>
</evidence>
<dbReference type="GO" id="GO:0005886">
    <property type="term" value="C:plasma membrane"/>
    <property type="evidence" value="ECO:0007669"/>
    <property type="project" value="UniProtKB-SubCell"/>
</dbReference>
<comment type="similarity">
    <text evidence="2">Belongs to the GSG1 family.</text>
</comment>
<feature type="compositionally biased region" description="Polar residues" evidence="10">
    <location>
        <begin position="299"/>
        <end position="317"/>
    </location>
</feature>
<evidence type="ECO:0000256" key="11">
    <source>
        <dbReference type="SAM" id="Phobius"/>
    </source>
</evidence>
<evidence type="ECO:0000256" key="4">
    <source>
        <dbReference type="ARBA" id="ARBA00022692"/>
    </source>
</evidence>
<feature type="region of interest" description="Disordered" evidence="10">
    <location>
        <begin position="267"/>
        <end position="323"/>
    </location>
</feature>
<evidence type="ECO:0000256" key="7">
    <source>
        <dbReference type="ARBA" id="ARBA00023136"/>
    </source>
</evidence>
<reference evidence="13" key="1">
    <citation type="submission" date="2025-08" db="UniProtKB">
        <authorList>
            <consortium name="RefSeq"/>
        </authorList>
    </citation>
    <scope>IDENTIFICATION</scope>
</reference>
<evidence type="ECO:0000313" key="12">
    <source>
        <dbReference type="Proteomes" id="UP000515152"/>
    </source>
</evidence>
<protein>
    <recommendedName>
        <fullName evidence="9">Germ cell-specific gene 1-like protein</fullName>
    </recommendedName>
</protein>
<feature type="transmembrane region" description="Helical" evidence="11">
    <location>
        <begin position="144"/>
        <end position="163"/>
    </location>
</feature>
<evidence type="ECO:0000256" key="8">
    <source>
        <dbReference type="ARBA" id="ARBA00034103"/>
    </source>
</evidence>
<gene>
    <name evidence="13" type="primary">LOC105900250</name>
</gene>
<dbReference type="GO" id="GO:0098978">
    <property type="term" value="C:glutamatergic synapse"/>
    <property type="evidence" value="ECO:0007669"/>
    <property type="project" value="UniProtKB-ARBA"/>
</dbReference>
<evidence type="ECO:0000313" key="13">
    <source>
        <dbReference type="RefSeq" id="XP_012682967.2"/>
    </source>
</evidence>
<feature type="transmembrane region" description="Helical" evidence="11">
    <location>
        <begin position="175"/>
        <end position="197"/>
    </location>
</feature>
<dbReference type="GO" id="GO:0032279">
    <property type="term" value="C:asymmetric synapse"/>
    <property type="evidence" value="ECO:0007669"/>
    <property type="project" value="UniProtKB-ARBA"/>
</dbReference>
<evidence type="ECO:0000256" key="6">
    <source>
        <dbReference type="ARBA" id="ARBA00023018"/>
    </source>
</evidence>
<evidence type="ECO:0000256" key="10">
    <source>
        <dbReference type="SAM" id="MobiDB-lite"/>
    </source>
</evidence>
<feature type="transmembrane region" description="Helical" evidence="11">
    <location>
        <begin position="217"/>
        <end position="243"/>
    </location>
</feature>
<dbReference type="GO" id="GO:0010646">
    <property type="term" value="P:regulation of cell communication"/>
    <property type="evidence" value="ECO:0007669"/>
    <property type="project" value="UniProtKB-ARBA"/>
</dbReference>
<dbReference type="FunFam" id="1.20.140.150:FF:000005">
    <property type="entry name" value="Germ cell-specific gene 1-like"/>
    <property type="match status" value="1"/>
</dbReference>
<keyword evidence="12" id="KW-1185">Reference proteome</keyword>
<dbReference type="AlphaFoldDB" id="A0A6P3VW91"/>
<evidence type="ECO:0000256" key="9">
    <source>
        <dbReference type="ARBA" id="ARBA00073105"/>
    </source>
</evidence>
<accession>A0A6P3VW91</accession>
<proteinExistence type="inferred from homology"/>
<dbReference type="RefSeq" id="XP_012682967.2">
    <property type="nucleotide sequence ID" value="XM_012827513.2"/>
</dbReference>
<keyword evidence="4 11" id="KW-0812">Transmembrane</keyword>
<feature type="transmembrane region" description="Helical" evidence="11">
    <location>
        <begin position="26"/>
        <end position="47"/>
    </location>
</feature>
<evidence type="ECO:0000256" key="5">
    <source>
        <dbReference type="ARBA" id="ARBA00022989"/>
    </source>
</evidence>
<keyword evidence="5 11" id="KW-1133">Transmembrane helix</keyword>
<dbReference type="InterPro" id="IPR050579">
    <property type="entry name" value="PMP-22/EMP/MP20-like"/>
</dbReference>